<dbReference type="InterPro" id="IPR001356">
    <property type="entry name" value="HD"/>
</dbReference>
<dbReference type="InterPro" id="IPR047169">
    <property type="entry name" value="ISL1/2-like"/>
</dbReference>
<evidence type="ECO:0000256" key="11">
    <source>
        <dbReference type="ARBA" id="ARBA00023159"/>
    </source>
</evidence>
<evidence type="ECO:0000256" key="15">
    <source>
        <dbReference type="PROSITE-ProRule" id="PRU00108"/>
    </source>
</evidence>
<evidence type="ECO:0000256" key="14">
    <source>
        <dbReference type="ARBA" id="ARBA00041167"/>
    </source>
</evidence>
<dbReference type="FunFam" id="2.10.110.10:FF:000034">
    <property type="entry name" value="Insulin gene enhancer protein ISL"/>
    <property type="match status" value="1"/>
</dbReference>
<evidence type="ECO:0000256" key="6">
    <source>
        <dbReference type="ARBA" id="ARBA00022833"/>
    </source>
</evidence>
<evidence type="ECO:0000256" key="10">
    <source>
        <dbReference type="ARBA" id="ARBA00023155"/>
    </source>
</evidence>
<dbReference type="AlphaFoldDB" id="Q9BLJ0"/>
<dbReference type="EMBL" id="AB044142">
    <property type="protein sequence ID" value="BAB40339.1"/>
    <property type="molecule type" value="mRNA"/>
</dbReference>
<feature type="domain" description="Homeobox" evidence="20">
    <location>
        <begin position="223"/>
        <end position="283"/>
    </location>
</feature>
<evidence type="ECO:0000256" key="1">
    <source>
        <dbReference type="ARBA" id="ARBA00004123"/>
    </source>
</evidence>
<keyword evidence="11" id="KW-0010">Activator</keyword>
<dbReference type="CDD" id="cd00086">
    <property type="entry name" value="homeodomain"/>
    <property type="match status" value="1"/>
</dbReference>
<feature type="domain" description="LIM zinc-binding" evidence="19">
    <location>
        <begin position="86"/>
        <end position="147"/>
    </location>
</feature>
<feature type="compositionally biased region" description="Gly residues" evidence="18">
    <location>
        <begin position="190"/>
        <end position="203"/>
    </location>
</feature>
<keyword evidence="5" id="KW-0221">Differentiation</keyword>
<dbReference type="Gene3D" id="1.10.10.60">
    <property type="entry name" value="Homeodomain-like"/>
    <property type="match status" value="1"/>
</dbReference>
<dbReference type="Pfam" id="PF00412">
    <property type="entry name" value="LIM"/>
    <property type="match status" value="2"/>
</dbReference>
<evidence type="ECO:0000256" key="4">
    <source>
        <dbReference type="ARBA" id="ARBA00022737"/>
    </source>
</evidence>
<dbReference type="SMART" id="SM00389">
    <property type="entry name" value="HOX"/>
    <property type="match status" value="1"/>
</dbReference>
<evidence type="ECO:0000256" key="7">
    <source>
        <dbReference type="ARBA" id="ARBA00023015"/>
    </source>
</evidence>
<dbReference type="InterPro" id="IPR017970">
    <property type="entry name" value="Homeobox_CS"/>
</dbReference>
<evidence type="ECO:0000256" key="9">
    <source>
        <dbReference type="ARBA" id="ARBA00023125"/>
    </source>
</evidence>
<feature type="domain" description="LIM zinc-binding" evidence="19">
    <location>
        <begin position="23"/>
        <end position="85"/>
    </location>
</feature>
<evidence type="ECO:0000256" key="5">
    <source>
        <dbReference type="ARBA" id="ARBA00022782"/>
    </source>
</evidence>
<keyword evidence="7" id="KW-0805">Transcription regulation</keyword>
<keyword evidence="4" id="KW-0677">Repeat</keyword>
<evidence type="ECO:0000256" key="16">
    <source>
        <dbReference type="PROSITE-ProRule" id="PRU00125"/>
    </source>
</evidence>
<keyword evidence="8 16" id="KW-0440">LIM domain</keyword>
<dbReference type="GO" id="GO:0048665">
    <property type="term" value="P:neuron fate specification"/>
    <property type="evidence" value="ECO:0007669"/>
    <property type="project" value="InterPro"/>
</dbReference>
<dbReference type="GO" id="GO:0003677">
    <property type="term" value="F:DNA binding"/>
    <property type="evidence" value="ECO:0007669"/>
    <property type="project" value="UniProtKB-UniRule"/>
</dbReference>
<dbReference type="GO" id="GO:0046872">
    <property type="term" value="F:metal ion binding"/>
    <property type="evidence" value="ECO:0007669"/>
    <property type="project" value="UniProtKB-KW"/>
</dbReference>
<dbReference type="PROSITE" id="PS00027">
    <property type="entry name" value="HOMEOBOX_1"/>
    <property type="match status" value="1"/>
</dbReference>
<dbReference type="Pfam" id="PF00046">
    <property type="entry name" value="Homeodomain"/>
    <property type="match status" value="1"/>
</dbReference>
<evidence type="ECO:0000259" key="20">
    <source>
        <dbReference type="PROSITE" id="PS50071"/>
    </source>
</evidence>
<evidence type="ECO:0000259" key="19">
    <source>
        <dbReference type="PROSITE" id="PS50023"/>
    </source>
</evidence>
<dbReference type="InterPro" id="IPR047244">
    <property type="entry name" value="ISL1/2-like_LIM1"/>
</dbReference>
<evidence type="ECO:0000256" key="12">
    <source>
        <dbReference type="ARBA" id="ARBA00023163"/>
    </source>
</evidence>
<dbReference type="PROSITE" id="PS50071">
    <property type="entry name" value="HOMEOBOX_2"/>
    <property type="match status" value="1"/>
</dbReference>
<dbReference type="GO" id="GO:0045944">
    <property type="term" value="P:positive regulation of transcription by RNA polymerase II"/>
    <property type="evidence" value="ECO:0007669"/>
    <property type="project" value="InterPro"/>
</dbReference>
<name>Q9BLJ0_HALRO</name>
<evidence type="ECO:0000256" key="13">
    <source>
        <dbReference type="ARBA" id="ARBA00023242"/>
    </source>
</evidence>
<keyword evidence="6 16" id="KW-0862">Zinc</keyword>
<keyword evidence="13 15" id="KW-0539">Nucleus</keyword>
<dbReference type="PANTHER" id="PTHR24204">
    <property type="entry name" value="INSULIN GENE ENHANCER PROTEIN"/>
    <property type="match status" value="1"/>
</dbReference>
<keyword evidence="2" id="KW-0217">Developmental protein</keyword>
<feature type="region of interest" description="Disordered" evidence="18">
    <location>
        <begin position="190"/>
        <end position="227"/>
    </location>
</feature>
<evidence type="ECO:0000256" key="3">
    <source>
        <dbReference type="ARBA" id="ARBA00022723"/>
    </source>
</evidence>
<accession>Q9BLJ0</accession>
<dbReference type="GO" id="GO:0000981">
    <property type="term" value="F:DNA-binding transcription factor activity, RNA polymerase II-specific"/>
    <property type="evidence" value="ECO:0007669"/>
    <property type="project" value="InterPro"/>
</dbReference>
<dbReference type="FunFam" id="1.10.10.60:FF:000041">
    <property type="entry name" value="insulin gene enhancer protein ISL-1"/>
    <property type="match status" value="1"/>
</dbReference>
<keyword evidence="3 16" id="KW-0479">Metal-binding</keyword>
<keyword evidence="10 15" id="KW-0371">Homeobox</keyword>
<organism evidence="21">
    <name type="scientific">Halocynthia roretzi</name>
    <name type="common">Sea squirt</name>
    <name type="synonym">Cynthia roretzi</name>
    <dbReference type="NCBI Taxonomy" id="7729"/>
    <lineage>
        <taxon>Eukaryota</taxon>
        <taxon>Metazoa</taxon>
        <taxon>Chordata</taxon>
        <taxon>Tunicata</taxon>
        <taxon>Ascidiacea</taxon>
        <taxon>Stolidobranchia</taxon>
        <taxon>Pyuridae</taxon>
        <taxon>Halocynthia</taxon>
    </lineage>
</organism>
<evidence type="ECO:0000256" key="2">
    <source>
        <dbReference type="ARBA" id="ARBA00022473"/>
    </source>
</evidence>
<evidence type="ECO:0000313" key="21">
    <source>
        <dbReference type="EMBL" id="BAB40339.1"/>
    </source>
</evidence>
<dbReference type="CDD" id="cd09366">
    <property type="entry name" value="LIM1_Isl"/>
    <property type="match status" value="1"/>
</dbReference>
<comment type="subcellular location">
    <subcellularLocation>
        <location evidence="1 15 17">Nucleus</location>
    </subcellularLocation>
</comment>
<dbReference type="SUPFAM" id="SSF46689">
    <property type="entry name" value="Homeodomain-like"/>
    <property type="match status" value="1"/>
</dbReference>
<dbReference type="CDD" id="cd09374">
    <property type="entry name" value="LIM2_Isl"/>
    <property type="match status" value="1"/>
</dbReference>
<dbReference type="GO" id="GO:0007409">
    <property type="term" value="P:axonogenesis"/>
    <property type="evidence" value="ECO:0007669"/>
    <property type="project" value="TreeGrafter"/>
</dbReference>
<dbReference type="SUPFAM" id="SSF57716">
    <property type="entry name" value="Glucocorticoid receptor-like (DNA-binding domain)"/>
    <property type="match status" value="2"/>
</dbReference>
<protein>
    <recommendedName>
        <fullName evidence="14">Insulin gene enhancer protein ISL-1</fullName>
    </recommendedName>
</protein>
<sequence length="432" mass="48042">MGDQSQNGHGPCAVVGEELNRVPLCVGCGTPIQDQYMLRVAPNLEWHAGCLKCADCGLHLDESRTCFVRDGKTYCKQDYIMLFGTKCNKCGLGFTKNDFVMRARNKIYHIECFKCVACSKQLIPGDEFALREDGLFCKADHDVVERNCLVGDVLSLSNGNDHRMTNGMSPMSMQSGNVLSPVMGGVGPPVGHMGGMVNGGTPGGTSSSSGGSSGGGRRSHKDPKTTRVRTVLNEKQLHTLRTCYGANPRPDALMKEQLVEMTALSPRVIRVWFQNKRCKDKKRAIAMKQMQDQHQNSHLHQDGDQGLSGMHGVPMVASEPVRNDNAVNIKPVEVRNYQQPAWKALSDFALQSEIEQPAFQQLVSISQIKATVQCPIHRYQQHPVSVICQFRSAHVMFDADDITRYQYVSVQLKPTQYRQKNNRIPTRVNDNY</sequence>
<dbReference type="FunFam" id="2.10.110.10:FF:000056">
    <property type="entry name" value="insulin gene enhancer protein ISL-1"/>
    <property type="match status" value="1"/>
</dbReference>
<dbReference type="InterPro" id="IPR009057">
    <property type="entry name" value="Homeodomain-like_sf"/>
</dbReference>
<proteinExistence type="evidence at transcript level"/>
<dbReference type="InterPro" id="IPR001781">
    <property type="entry name" value="Znf_LIM"/>
</dbReference>
<dbReference type="PROSITE" id="PS00478">
    <property type="entry name" value="LIM_DOMAIN_1"/>
    <property type="match status" value="2"/>
</dbReference>
<keyword evidence="12" id="KW-0804">Transcription</keyword>
<evidence type="ECO:0000256" key="17">
    <source>
        <dbReference type="RuleBase" id="RU000682"/>
    </source>
</evidence>
<feature type="DNA-binding region" description="Homeobox" evidence="15">
    <location>
        <begin position="225"/>
        <end position="284"/>
    </location>
</feature>
<evidence type="ECO:0000256" key="8">
    <source>
        <dbReference type="ARBA" id="ARBA00023038"/>
    </source>
</evidence>
<dbReference type="PANTHER" id="PTHR24204:SF8">
    <property type="entry name" value="TAILUP, ISOFORM A"/>
    <property type="match status" value="1"/>
</dbReference>
<reference evidence="21" key="1">
    <citation type="submission" date="2000-06" db="EMBL/GenBank/DDBJ databases">
        <title>The ascidian larval motor neuron differentiation and possible involvement of Islet gene in activity of developing motor neurons.</title>
        <authorList>
            <person name="Katsuyama Y."/>
            <person name="Okada T."/>
            <person name="Okamura Y."/>
        </authorList>
    </citation>
    <scope>NUCLEOTIDE SEQUENCE</scope>
</reference>
<evidence type="ECO:0000256" key="18">
    <source>
        <dbReference type="SAM" id="MobiDB-lite"/>
    </source>
</evidence>
<dbReference type="SMART" id="SM00132">
    <property type="entry name" value="LIM"/>
    <property type="match status" value="2"/>
</dbReference>
<dbReference type="PROSITE" id="PS50023">
    <property type="entry name" value="LIM_DOMAIN_2"/>
    <property type="match status" value="2"/>
</dbReference>
<gene>
    <name evidence="21" type="primary">ISL3a</name>
</gene>
<dbReference type="Gene3D" id="2.10.110.10">
    <property type="entry name" value="Cysteine Rich Protein"/>
    <property type="match status" value="2"/>
</dbReference>
<keyword evidence="9 15" id="KW-0238">DNA-binding</keyword>
<dbReference type="GO" id="GO:0005634">
    <property type="term" value="C:nucleus"/>
    <property type="evidence" value="ECO:0007669"/>
    <property type="project" value="UniProtKB-SubCell"/>
</dbReference>